<dbReference type="SMART" id="SM00385">
    <property type="entry name" value="CYCLIN"/>
    <property type="match status" value="1"/>
</dbReference>
<dbReference type="InterPro" id="IPR013763">
    <property type="entry name" value="Cyclin-like_dom"/>
</dbReference>
<evidence type="ECO:0000256" key="5">
    <source>
        <dbReference type="RuleBase" id="RU000383"/>
    </source>
</evidence>
<dbReference type="EMBL" id="QOIP01000006">
    <property type="protein sequence ID" value="RLU21621.1"/>
    <property type="molecule type" value="Genomic_DNA"/>
</dbReference>
<dbReference type="OMA" id="HVESNKA"/>
<reference evidence="8" key="2">
    <citation type="journal article" date="2018" name="Genome Res.">
        <title>The genomic architecture and molecular evolution of ant odorant receptors.</title>
        <authorList>
            <person name="McKenzie S.K."/>
            <person name="Kronauer D.J.C."/>
        </authorList>
    </citation>
    <scope>NUCLEOTIDE SEQUENCE [LARGE SCALE GENOMIC DNA]</scope>
    <source>
        <strain evidence="8">Clonal line C1</strain>
    </source>
</reference>
<sequence>MYKTCYDFLCKDIFCKIRESDMNPSEPSGTETLRYNEFTLDDSTTSSKMKDVIDVLAMQREKRNTLQKSITIDYTKSNDTFAASRFIFECGLKLEAHPLTIATAATLYHRFMNEATPQGYDNYLIAATCLYLASKVKDDTLKIRDIMNVSYNTLHRGSQPLDLGDQYWSMRDGIVQAELLIMRMLKFQVVPVHPHKYLLHYLRSLQAWFGEEEWSKYPVAKTSMALLQDFHHSPAILDYPPNLIAIACINLALQIYGVVVPLMDECDQQPWFNVFCKDLTREKLWEIMEKIMASYDEEPETRDN</sequence>
<evidence type="ECO:0000256" key="2">
    <source>
        <dbReference type="ARBA" id="ARBA00019501"/>
    </source>
</evidence>
<dbReference type="GO" id="GO:0016538">
    <property type="term" value="F:cyclin-dependent protein serine/threonine kinase regulator activity"/>
    <property type="evidence" value="ECO:0007669"/>
    <property type="project" value="InterPro"/>
</dbReference>
<dbReference type="CDD" id="cd20535">
    <property type="entry name" value="CYCLIN_CCNM_CCNQ_rpt2"/>
    <property type="match status" value="1"/>
</dbReference>
<dbReference type="Proteomes" id="UP000053097">
    <property type="component" value="Unassembled WGS sequence"/>
</dbReference>
<dbReference type="Proteomes" id="UP000279307">
    <property type="component" value="Chromosome 6"/>
</dbReference>
<dbReference type="EMBL" id="KK107135">
    <property type="protein sequence ID" value="EZA58037.1"/>
    <property type="molecule type" value="Genomic_DNA"/>
</dbReference>
<gene>
    <name evidence="8" type="ORF">DMN91_005994</name>
    <name evidence="7" type="ORF">X777_01418</name>
</gene>
<dbReference type="PIRSF" id="PIRSF028758">
    <property type="entry name" value="Cyclin, C/H/G types"/>
    <property type="match status" value="1"/>
</dbReference>
<dbReference type="Gene3D" id="1.10.472.10">
    <property type="entry name" value="Cyclin-like"/>
    <property type="match status" value="2"/>
</dbReference>
<evidence type="ECO:0000256" key="4">
    <source>
        <dbReference type="ARBA" id="ARBA00032419"/>
    </source>
</evidence>
<dbReference type="FunFam" id="1.10.472.10:FF:000122">
    <property type="entry name" value="Cyclin-related protein FAM58A"/>
    <property type="match status" value="1"/>
</dbReference>
<dbReference type="InterPro" id="IPR048053">
    <property type="entry name" value="Cyclin-Q_second_cyclin_box"/>
</dbReference>
<evidence type="ECO:0000256" key="3">
    <source>
        <dbReference type="ARBA" id="ARBA00023127"/>
    </source>
</evidence>
<dbReference type="STRING" id="2015173.A0A026WPQ2"/>
<evidence type="ECO:0000259" key="6">
    <source>
        <dbReference type="SMART" id="SM00385"/>
    </source>
</evidence>
<dbReference type="Pfam" id="PF00134">
    <property type="entry name" value="Cyclin_N"/>
    <property type="match status" value="1"/>
</dbReference>
<organism evidence="7 9">
    <name type="scientific">Ooceraea biroi</name>
    <name type="common">Clonal raider ant</name>
    <name type="synonym">Cerapachys biroi</name>
    <dbReference type="NCBI Taxonomy" id="2015173"/>
    <lineage>
        <taxon>Eukaryota</taxon>
        <taxon>Metazoa</taxon>
        <taxon>Ecdysozoa</taxon>
        <taxon>Arthropoda</taxon>
        <taxon>Hexapoda</taxon>
        <taxon>Insecta</taxon>
        <taxon>Pterygota</taxon>
        <taxon>Neoptera</taxon>
        <taxon>Endopterygota</taxon>
        <taxon>Hymenoptera</taxon>
        <taxon>Apocrita</taxon>
        <taxon>Aculeata</taxon>
        <taxon>Formicoidea</taxon>
        <taxon>Formicidae</taxon>
        <taxon>Dorylinae</taxon>
        <taxon>Ooceraea</taxon>
    </lineage>
</organism>
<keyword evidence="3 5" id="KW-0195">Cyclin</keyword>
<proteinExistence type="inferred from homology"/>
<protein>
    <recommendedName>
        <fullName evidence="2">Cyclin-Q</fullName>
    </recommendedName>
    <alternativeName>
        <fullName evidence="4">Cyclin-related protein FAM58A</fullName>
    </alternativeName>
</protein>
<dbReference type="InterPro" id="IPR043198">
    <property type="entry name" value="Cyclin/Ssn8"/>
</dbReference>
<evidence type="ECO:0000313" key="8">
    <source>
        <dbReference type="EMBL" id="RLU21621.1"/>
    </source>
</evidence>
<dbReference type="FunFam" id="1.10.472.10:FF:000042">
    <property type="entry name" value="FAM58A isoform 1"/>
    <property type="match status" value="1"/>
</dbReference>
<feature type="domain" description="Cyclin-like" evidence="6">
    <location>
        <begin position="85"/>
        <end position="183"/>
    </location>
</feature>
<name>A0A026WPQ2_OOCBI</name>
<dbReference type="OrthoDB" id="79090at2759"/>
<evidence type="ECO:0000313" key="7">
    <source>
        <dbReference type="EMBL" id="EZA58037.1"/>
    </source>
</evidence>
<keyword evidence="9" id="KW-1185">Reference proteome</keyword>
<dbReference type="SUPFAM" id="SSF47954">
    <property type="entry name" value="Cyclin-like"/>
    <property type="match status" value="2"/>
</dbReference>
<reference evidence="7 9" key="1">
    <citation type="journal article" date="2014" name="Curr. Biol.">
        <title>The genome of the clonal raider ant Cerapachys biroi.</title>
        <authorList>
            <person name="Oxley P.R."/>
            <person name="Ji L."/>
            <person name="Fetter-Pruneda I."/>
            <person name="McKenzie S.K."/>
            <person name="Li C."/>
            <person name="Hu H."/>
            <person name="Zhang G."/>
            <person name="Kronauer D.J."/>
        </authorList>
    </citation>
    <scope>NUCLEOTIDE SEQUENCE [LARGE SCALE GENOMIC DNA]</scope>
</reference>
<dbReference type="CDD" id="cd20534">
    <property type="entry name" value="CYCLIN_CCNM_CCNQ_rpt1"/>
    <property type="match status" value="1"/>
</dbReference>
<comment type="similarity">
    <text evidence="1">Belongs to the cyclin family. Cyclin-like FAM58 subfamily.</text>
</comment>
<evidence type="ECO:0000313" key="9">
    <source>
        <dbReference type="Proteomes" id="UP000053097"/>
    </source>
</evidence>
<dbReference type="AlphaFoldDB" id="A0A026WPQ2"/>
<dbReference type="InterPro" id="IPR036915">
    <property type="entry name" value="Cyclin-like_sf"/>
</dbReference>
<accession>A0A026WPQ2</accession>
<reference evidence="8" key="3">
    <citation type="submission" date="2018-07" db="EMBL/GenBank/DDBJ databases">
        <authorList>
            <person name="Mckenzie S.K."/>
            <person name="Kronauer D.J.C."/>
        </authorList>
    </citation>
    <scope>NUCLEOTIDE SEQUENCE</scope>
    <source>
        <strain evidence="8">Clonal line C1</strain>
    </source>
</reference>
<evidence type="ECO:0000256" key="1">
    <source>
        <dbReference type="ARBA" id="ARBA00010390"/>
    </source>
</evidence>
<dbReference type="InterPro" id="IPR048055">
    <property type="entry name" value="Cyclin-Q_first_cyclin_box"/>
</dbReference>
<dbReference type="PANTHER" id="PTHR10026">
    <property type="entry name" value="CYCLIN"/>
    <property type="match status" value="1"/>
</dbReference>
<dbReference type="GO" id="GO:0006357">
    <property type="term" value="P:regulation of transcription by RNA polymerase II"/>
    <property type="evidence" value="ECO:0007669"/>
    <property type="project" value="InterPro"/>
</dbReference>
<dbReference type="InterPro" id="IPR006671">
    <property type="entry name" value="Cyclin_N"/>
</dbReference>